<keyword evidence="3" id="KW-1185">Reference proteome</keyword>
<protein>
    <submittedName>
        <fullName evidence="2">Uncharacterized protein</fullName>
    </submittedName>
</protein>
<dbReference type="Proteomes" id="UP000030755">
    <property type="component" value="Unassembled WGS sequence"/>
</dbReference>
<dbReference type="HOGENOM" id="CLU_2591128_0_0_1"/>
<dbReference type="AlphaFoldDB" id="A0A075AST1"/>
<keyword evidence="1" id="KW-1133">Transmembrane helix</keyword>
<keyword evidence="1" id="KW-0472">Membrane</keyword>
<sequence>MIAEEIDDIAIEKVSSLFAMNCLLSTALINLVTLLFSYIDLKILLRYFVTGIVLSSSAFLFVGVVCIHDKALRYRTSTFN</sequence>
<evidence type="ECO:0000313" key="3">
    <source>
        <dbReference type="Proteomes" id="UP000030755"/>
    </source>
</evidence>
<evidence type="ECO:0000256" key="1">
    <source>
        <dbReference type="SAM" id="Phobius"/>
    </source>
</evidence>
<accession>A0A075AST1</accession>
<dbReference type="EMBL" id="KE561209">
    <property type="protein sequence ID" value="EPZ31780.1"/>
    <property type="molecule type" value="Genomic_DNA"/>
</dbReference>
<name>A0A075AST1_ROZAC</name>
<evidence type="ECO:0000313" key="2">
    <source>
        <dbReference type="EMBL" id="EPZ31780.1"/>
    </source>
</evidence>
<feature type="transmembrane region" description="Helical" evidence="1">
    <location>
        <begin position="45"/>
        <end position="67"/>
    </location>
</feature>
<keyword evidence="1" id="KW-0812">Transmembrane</keyword>
<gene>
    <name evidence="2" type="ORF">O9G_000259</name>
</gene>
<proteinExistence type="predicted"/>
<reference evidence="2 3" key="1">
    <citation type="journal article" date="2013" name="Curr. Biol.">
        <title>Shared signatures of parasitism and phylogenomics unite Cryptomycota and microsporidia.</title>
        <authorList>
            <person name="James T.Y."/>
            <person name="Pelin A."/>
            <person name="Bonen L."/>
            <person name="Ahrendt S."/>
            <person name="Sain D."/>
            <person name="Corradi N."/>
            <person name="Stajich J.E."/>
        </authorList>
    </citation>
    <scope>NUCLEOTIDE SEQUENCE [LARGE SCALE GENOMIC DNA]</scope>
    <source>
        <strain evidence="2 3">CSF55</strain>
    </source>
</reference>
<organism evidence="2 3">
    <name type="scientific">Rozella allomycis (strain CSF55)</name>
    <dbReference type="NCBI Taxonomy" id="988480"/>
    <lineage>
        <taxon>Eukaryota</taxon>
        <taxon>Fungi</taxon>
        <taxon>Fungi incertae sedis</taxon>
        <taxon>Cryptomycota</taxon>
        <taxon>Cryptomycota incertae sedis</taxon>
        <taxon>Rozella</taxon>
    </lineage>
</organism>
<feature type="transmembrane region" description="Helical" evidence="1">
    <location>
        <begin position="18"/>
        <end position="39"/>
    </location>
</feature>